<dbReference type="EMBL" id="JBHUNE010000001">
    <property type="protein sequence ID" value="MFD2757112.1"/>
    <property type="molecule type" value="Genomic_DNA"/>
</dbReference>
<evidence type="ECO:0000313" key="2">
    <source>
        <dbReference type="Proteomes" id="UP001597492"/>
    </source>
</evidence>
<dbReference type="RefSeq" id="WP_019618445.1">
    <property type="nucleotide sequence ID" value="NZ_JBHUNE010000001.1"/>
</dbReference>
<evidence type="ECO:0000313" key="1">
    <source>
        <dbReference type="EMBL" id="MFD2757112.1"/>
    </source>
</evidence>
<name>A0ABW5UU13_9MICO</name>
<comment type="caution">
    <text evidence="1">The sequence shown here is derived from an EMBL/GenBank/DDBJ whole genome shotgun (WGS) entry which is preliminary data.</text>
</comment>
<dbReference type="Proteomes" id="UP001597492">
    <property type="component" value="Unassembled WGS sequence"/>
</dbReference>
<sequence length="115" mass="12488">MQGTFRTGSKRIRRMVLRLEGSNVTVTDVMLQPGRNPSGWLPHVTELPWIAGVISGGSAMDQDVIERFEQLESLTLMQAALLQSLGVKVEDLEAGGGGIDQQAIYDAYVETRGNG</sequence>
<accession>A0ABW5UU13</accession>
<gene>
    <name evidence="1" type="ORF">ACFSW7_01820</name>
</gene>
<proteinExistence type="predicted"/>
<organism evidence="1 2">
    <name type="scientific">Gulosibacter faecalis</name>
    <dbReference type="NCBI Taxonomy" id="272240"/>
    <lineage>
        <taxon>Bacteria</taxon>
        <taxon>Bacillati</taxon>
        <taxon>Actinomycetota</taxon>
        <taxon>Actinomycetes</taxon>
        <taxon>Micrococcales</taxon>
        <taxon>Microbacteriaceae</taxon>
        <taxon>Gulosibacter</taxon>
    </lineage>
</organism>
<protein>
    <submittedName>
        <fullName evidence="1">Uncharacterized protein</fullName>
    </submittedName>
</protein>
<reference evidence="2" key="1">
    <citation type="journal article" date="2019" name="Int. J. Syst. Evol. Microbiol.">
        <title>The Global Catalogue of Microorganisms (GCM) 10K type strain sequencing project: providing services to taxonomists for standard genome sequencing and annotation.</title>
        <authorList>
            <consortium name="The Broad Institute Genomics Platform"/>
            <consortium name="The Broad Institute Genome Sequencing Center for Infectious Disease"/>
            <person name="Wu L."/>
            <person name="Ma J."/>
        </authorList>
    </citation>
    <scope>NUCLEOTIDE SEQUENCE [LARGE SCALE GENOMIC DNA]</scope>
    <source>
        <strain evidence="2">TISTR 1514</strain>
    </source>
</reference>
<keyword evidence="2" id="KW-1185">Reference proteome</keyword>